<dbReference type="PANTHER" id="PTHR11905:SF14">
    <property type="entry name" value="DISINTEGRIN AND METALLOPROTEINASE DOMAIN-CONTAINING PROTEIN 22"/>
    <property type="match status" value="1"/>
</dbReference>
<feature type="domain" description="Peptidase M12B" evidence="12">
    <location>
        <begin position="91"/>
        <end position="263"/>
    </location>
</feature>
<evidence type="ECO:0000256" key="9">
    <source>
        <dbReference type="SAM" id="Phobius"/>
    </source>
</evidence>
<dbReference type="Pfam" id="PF08516">
    <property type="entry name" value="ADAM_CR"/>
    <property type="match status" value="1"/>
</dbReference>
<dbReference type="InterPro" id="IPR036436">
    <property type="entry name" value="Disintegrin_dom_sf"/>
</dbReference>
<proteinExistence type="predicted"/>
<dbReference type="InterPro" id="IPR000742">
    <property type="entry name" value="EGF"/>
</dbReference>
<keyword evidence="5 9" id="KW-0472">Membrane</keyword>
<evidence type="ECO:0000256" key="5">
    <source>
        <dbReference type="ARBA" id="ARBA00023136"/>
    </source>
</evidence>
<dbReference type="GO" id="GO:0098839">
    <property type="term" value="C:postsynaptic density membrane"/>
    <property type="evidence" value="ECO:0007669"/>
    <property type="project" value="TreeGrafter"/>
</dbReference>
<keyword evidence="4 9" id="KW-1133">Transmembrane helix</keyword>
<dbReference type="Proteomes" id="UP000010552">
    <property type="component" value="Unassembled WGS sequence"/>
</dbReference>
<keyword evidence="6 7" id="KW-1015">Disulfide bond</keyword>
<dbReference type="Gene3D" id="4.10.70.10">
    <property type="entry name" value="Disintegrin domain"/>
    <property type="match status" value="1"/>
</dbReference>
<comment type="caution">
    <text evidence="7">Lacks conserved residue(s) required for the propagation of feature annotation.</text>
</comment>
<dbReference type="Pfam" id="PF07974">
    <property type="entry name" value="EGF_2"/>
    <property type="match status" value="1"/>
</dbReference>
<dbReference type="SMART" id="SM00050">
    <property type="entry name" value="DISIN"/>
    <property type="match status" value="1"/>
</dbReference>
<keyword evidence="14" id="KW-1185">Reference proteome</keyword>
<dbReference type="GO" id="GO:0007229">
    <property type="term" value="P:integrin-mediated signaling pathway"/>
    <property type="evidence" value="ECO:0007669"/>
    <property type="project" value="UniProtKB-KW"/>
</dbReference>
<dbReference type="InterPro" id="IPR006586">
    <property type="entry name" value="ADAM_Cys-rich"/>
</dbReference>
<keyword evidence="13" id="KW-0401">Integrin</keyword>
<dbReference type="InParanoid" id="L5JS39"/>
<dbReference type="Pfam" id="PF01421">
    <property type="entry name" value="Reprolysin"/>
    <property type="match status" value="2"/>
</dbReference>
<dbReference type="SUPFAM" id="SSF55486">
    <property type="entry name" value="Metalloproteases ('zincins'), catalytic domain"/>
    <property type="match status" value="1"/>
</dbReference>
<dbReference type="FunCoup" id="L5JS39">
    <property type="interactions" value="879"/>
</dbReference>
<dbReference type="GO" id="GO:0006508">
    <property type="term" value="P:proteolysis"/>
    <property type="evidence" value="ECO:0007669"/>
    <property type="project" value="InterPro"/>
</dbReference>
<evidence type="ECO:0000259" key="11">
    <source>
        <dbReference type="PROSITE" id="PS50214"/>
    </source>
</evidence>
<sequence>MPNYFLFLGSGMFYDGNHTYLIEPEENDTSQEDFHFHSVYKSRLFEFPLADLPSEFQQVNITPPKFILKSRPKRSKRQLRRHPRNIEEETKYIELMIVNDHLMFKKHRLSVVHTNTYAKSVVNMADLIYKDQLKTRIVLVAMETWAADNKFAISENPLITLREFMKYRRDFIKEKSDAVHLFSYFGKTDLMAVTLAQSLAHNIGIISDKRKLASGECKCEDTWSGCIMGDTGYYLPKKFTQCNIEEYHDFLNNGGGACLFNKPSKLLDPPECGNGFIESGEECDCGTPAECILEGAECCKKCTLTQDSQCSDGLCCKKCKHSALCDVIILRNREFALEEDVKPGIDNANTSGGKVSKQCGLIISKYDSRPKNIKLYSASEVMASDKYCYEKLNIEGTEKGNCGKDKDTWIQCNKRDVLCGYLLCANIGNIPRLGELDGEITSTLVVQQGRTLNCSGGHVKLEEDVDLGYVEDGTPCGPKMMCLEHRCLPVASFNFSTCLSNKEGTVCSGNGVCSNELRCVCNRHWIGADCSTYFPHNDDAKTGITLSGNGVAGTNIIIGIIAGTILVLALILGITAWGYKQLPQGDYVKKPGDGDSFYSDIPPGVSTNSASSSKKRTLSPAKSPSSSTGSIASSRKYPYPMPPLPDEEKKVNRQSARVCEDFFLPYADILGHYHLSMSSYFKRVPFPSLFISK</sequence>
<evidence type="ECO:0000256" key="2">
    <source>
        <dbReference type="ARBA" id="ARBA00022536"/>
    </source>
</evidence>
<dbReference type="Gene3D" id="3.40.390.10">
    <property type="entry name" value="Collagenase (Catalytic Domain)"/>
    <property type="match status" value="2"/>
</dbReference>
<dbReference type="InterPro" id="IPR013111">
    <property type="entry name" value="EGF_extracell"/>
</dbReference>
<evidence type="ECO:0000256" key="3">
    <source>
        <dbReference type="ARBA" id="ARBA00022692"/>
    </source>
</evidence>
<dbReference type="GO" id="GO:0004222">
    <property type="term" value="F:metalloendopeptidase activity"/>
    <property type="evidence" value="ECO:0007669"/>
    <property type="project" value="InterPro"/>
</dbReference>
<dbReference type="SUPFAM" id="SSF57552">
    <property type="entry name" value="Blood coagulation inhibitor (disintegrin)"/>
    <property type="match status" value="1"/>
</dbReference>
<dbReference type="InterPro" id="IPR034027">
    <property type="entry name" value="Reprolysin_adamalysin"/>
</dbReference>
<feature type="compositionally biased region" description="Low complexity" evidence="8">
    <location>
        <begin position="618"/>
        <end position="636"/>
    </location>
</feature>
<evidence type="ECO:0000256" key="8">
    <source>
        <dbReference type="SAM" id="MobiDB-lite"/>
    </source>
</evidence>
<evidence type="ECO:0000313" key="14">
    <source>
        <dbReference type="Proteomes" id="UP000010552"/>
    </source>
</evidence>
<name>L5JS39_PTEAL</name>
<dbReference type="PANTHER" id="PTHR11905">
    <property type="entry name" value="ADAM A DISINTEGRIN AND METALLOPROTEASE DOMAIN"/>
    <property type="match status" value="1"/>
</dbReference>
<keyword evidence="2 7" id="KW-0245">EGF-like domain</keyword>
<evidence type="ECO:0000259" key="10">
    <source>
        <dbReference type="PROSITE" id="PS50026"/>
    </source>
</evidence>
<dbReference type="EMBL" id="KB031154">
    <property type="protein sequence ID" value="ELK00978.1"/>
    <property type="molecule type" value="Genomic_DNA"/>
</dbReference>
<protein>
    <submittedName>
        <fullName evidence="13">Disintegrin and metalloproteinase domain-containing protein 22</fullName>
    </submittedName>
</protein>
<dbReference type="SMART" id="SM00608">
    <property type="entry name" value="ACR"/>
    <property type="match status" value="1"/>
</dbReference>
<reference evidence="14" key="1">
    <citation type="journal article" date="2013" name="Science">
        <title>Comparative analysis of bat genomes provides insight into the evolution of flight and immunity.</title>
        <authorList>
            <person name="Zhang G."/>
            <person name="Cowled C."/>
            <person name="Shi Z."/>
            <person name="Huang Z."/>
            <person name="Bishop-Lilly K.A."/>
            <person name="Fang X."/>
            <person name="Wynne J.W."/>
            <person name="Xiong Z."/>
            <person name="Baker M.L."/>
            <person name="Zhao W."/>
            <person name="Tachedjian M."/>
            <person name="Zhu Y."/>
            <person name="Zhou P."/>
            <person name="Jiang X."/>
            <person name="Ng J."/>
            <person name="Yang L."/>
            <person name="Wu L."/>
            <person name="Xiao J."/>
            <person name="Feng Y."/>
            <person name="Chen Y."/>
            <person name="Sun X."/>
            <person name="Zhang Y."/>
            <person name="Marsh G.A."/>
            <person name="Crameri G."/>
            <person name="Broder C.C."/>
            <person name="Frey K.G."/>
            <person name="Wang L.F."/>
            <person name="Wang J."/>
        </authorList>
    </citation>
    <scope>NUCLEOTIDE SEQUENCE [LARGE SCALE GENOMIC DNA]</scope>
</reference>
<feature type="disulfide bond" evidence="7">
    <location>
        <begin position="521"/>
        <end position="530"/>
    </location>
</feature>
<dbReference type="PROSITE" id="PS50215">
    <property type="entry name" value="ADAM_MEPRO"/>
    <property type="match status" value="1"/>
</dbReference>
<comment type="subcellular location">
    <subcellularLocation>
        <location evidence="1">Membrane</location>
        <topology evidence="1">Single-pass membrane protein</topology>
    </subcellularLocation>
</comment>
<feature type="domain" description="Disintegrin" evidence="11">
    <location>
        <begin position="269"/>
        <end position="320"/>
    </location>
</feature>
<evidence type="ECO:0000256" key="1">
    <source>
        <dbReference type="ARBA" id="ARBA00004167"/>
    </source>
</evidence>
<gene>
    <name evidence="13" type="ORF">PAL_GLEAN10013634</name>
</gene>
<evidence type="ECO:0000256" key="7">
    <source>
        <dbReference type="PROSITE-ProRule" id="PRU00076"/>
    </source>
</evidence>
<dbReference type="PROSITE" id="PS00022">
    <property type="entry name" value="EGF_1"/>
    <property type="match status" value="1"/>
</dbReference>
<evidence type="ECO:0000256" key="4">
    <source>
        <dbReference type="ARBA" id="ARBA00022989"/>
    </source>
</evidence>
<organism evidence="13 14">
    <name type="scientific">Pteropus alecto</name>
    <name type="common">Black flying fox</name>
    <dbReference type="NCBI Taxonomy" id="9402"/>
    <lineage>
        <taxon>Eukaryota</taxon>
        <taxon>Metazoa</taxon>
        <taxon>Chordata</taxon>
        <taxon>Craniata</taxon>
        <taxon>Vertebrata</taxon>
        <taxon>Euteleostomi</taxon>
        <taxon>Mammalia</taxon>
        <taxon>Eutheria</taxon>
        <taxon>Laurasiatheria</taxon>
        <taxon>Chiroptera</taxon>
        <taxon>Yinpterochiroptera</taxon>
        <taxon>Pteropodoidea</taxon>
        <taxon>Pteropodidae</taxon>
        <taxon>Pteropodinae</taxon>
        <taxon>Pteropus</taxon>
    </lineage>
</organism>
<dbReference type="PROSITE" id="PS50026">
    <property type="entry name" value="EGF_3"/>
    <property type="match status" value="1"/>
</dbReference>
<dbReference type="InterPro" id="IPR001590">
    <property type="entry name" value="Peptidase_M12B"/>
</dbReference>
<dbReference type="Gene3D" id="2.10.25.10">
    <property type="entry name" value="Laminin"/>
    <property type="match status" value="1"/>
</dbReference>
<dbReference type="CDD" id="cd04269">
    <property type="entry name" value="ZnMc_adamalysin_II_like"/>
    <property type="match status" value="1"/>
</dbReference>
<dbReference type="STRING" id="9402.L5JS39"/>
<feature type="transmembrane region" description="Helical" evidence="9">
    <location>
        <begin position="556"/>
        <end position="579"/>
    </location>
</feature>
<dbReference type="PROSITE" id="PS50214">
    <property type="entry name" value="DISINTEGRIN_2"/>
    <property type="match status" value="1"/>
</dbReference>
<dbReference type="InterPro" id="IPR024079">
    <property type="entry name" value="MetalloPept_cat_dom_sf"/>
</dbReference>
<feature type="region of interest" description="Disordered" evidence="8">
    <location>
        <begin position="605"/>
        <end position="651"/>
    </location>
</feature>
<accession>L5JS39</accession>
<feature type="domain" description="EGF-like" evidence="10">
    <location>
        <begin position="494"/>
        <end position="531"/>
    </location>
</feature>
<dbReference type="InterPro" id="IPR001762">
    <property type="entry name" value="Disintegrin_dom"/>
</dbReference>
<keyword evidence="3 9" id="KW-0812">Transmembrane</keyword>
<evidence type="ECO:0000313" key="13">
    <source>
        <dbReference type="EMBL" id="ELK00978.1"/>
    </source>
</evidence>
<evidence type="ECO:0000259" key="12">
    <source>
        <dbReference type="PROSITE" id="PS50215"/>
    </source>
</evidence>
<dbReference type="AlphaFoldDB" id="L5JS39"/>
<evidence type="ECO:0000256" key="6">
    <source>
        <dbReference type="ARBA" id="ARBA00023157"/>
    </source>
</evidence>